<protein>
    <submittedName>
        <fullName evidence="1">Uncharacterized protein</fullName>
    </submittedName>
</protein>
<name>A0A699TNM2_TANCI</name>
<comment type="caution">
    <text evidence="1">The sequence shown here is derived from an EMBL/GenBank/DDBJ whole genome shotgun (WGS) entry which is preliminary data.</text>
</comment>
<dbReference type="AlphaFoldDB" id="A0A699TNM2"/>
<sequence length="118" mass="12643">MANEGEDHALVADAEAPTEFALMANTESKTLKLEKDGLDGKLAGLLKASKNLDNLIKSQRSDKVKDGVGYNVVPPPAVDLYLSPKKDLSWTGLPEFVDNTVTDYSRPLHTVASTSAEG</sequence>
<proteinExistence type="predicted"/>
<organism evidence="1">
    <name type="scientific">Tanacetum cinerariifolium</name>
    <name type="common">Dalmatian daisy</name>
    <name type="synonym">Chrysanthemum cinerariifolium</name>
    <dbReference type="NCBI Taxonomy" id="118510"/>
    <lineage>
        <taxon>Eukaryota</taxon>
        <taxon>Viridiplantae</taxon>
        <taxon>Streptophyta</taxon>
        <taxon>Embryophyta</taxon>
        <taxon>Tracheophyta</taxon>
        <taxon>Spermatophyta</taxon>
        <taxon>Magnoliopsida</taxon>
        <taxon>eudicotyledons</taxon>
        <taxon>Gunneridae</taxon>
        <taxon>Pentapetalae</taxon>
        <taxon>asterids</taxon>
        <taxon>campanulids</taxon>
        <taxon>Asterales</taxon>
        <taxon>Asteraceae</taxon>
        <taxon>Asteroideae</taxon>
        <taxon>Anthemideae</taxon>
        <taxon>Anthemidinae</taxon>
        <taxon>Tanacetum</taxon>
    </lineage>
</organism>
<accession>A0A699TNM2</accession>
<evidence type="ECO:0000313" key="1">
    <source>
        <dbReference type="EMBL" id="GFD10829.1"/>
    </source>
</evidence>
<gene>
    <name evidence="1" type="ORF">Tci_882798</name>
</gene>
<dbReference type="EMBL" id="BKCJ011254904">
    <property type="protein sequence ID" value="GFD10829.1"/>
    <property type="molecule type" value="Genomic_DNA"/>
</dbReference>
<reference evidence="1" key="1">
    <citation type="journal article" date="2019" name="Sci. Rep.">
        <title>Draft genome of Tanacetum cinerariifolium, the natural source of mosquito coil.</title>
        <authorList>
            <person name="Yamashiro T."/>
            <person name="Shiraishi A."/>
            <person name="Satake H."/>
            <person name="Nakayama K."/>
        </authorList>
    </citation>
    <scope>NUCLEOTIDE SEQUENCE</scope>
</reference>